<dbReference type="EMBL" id="VWPX01008186">
    <property type="protein sequence ID" value="NWI13324.1"/>
    <property type="molecule type" value="Genomic_DNA"/>
</dbReference>
<keyword evidence="2" id="KW-0808">Transferase</keyword>
<evidence type="ECO:0000313" key="4">
    <source>
        <dbReference type="EMBL" id="NWI13324.1"/>
    </source>
</evidence>
<evidence type="ECO:0000256" key="2">
    <source>
        <dbReference type="RuleBase" id="RU362114"/>
    </source>
</evidence>
<accession>A0A7K4KAK0</accession>
<dbReference type="PANTHER" id="PTHR45740">
    <property type="entry name" value="POLY [ADP-RIBOSE] POLYMERASE"/>
    <property type="match status" value="1"/>
</dbReference>
<dbReference type="Proteomes" id="UP000545332">
    <property type="component" value="Unassembled WGS sequence"/>
</dbReference>
<evidence type="ECO:0000256" key="1">
    <source>
        <dbReference type="ARBA" id="ARBA00024347"/>
    </source>
</evidence>
<feature type="non-terminal residue" evidence="4">
    <location>
        <position position="1"/>
    </location>
</feature>
<protein>
    <recommendedName>
        <fullName evidence="2">Poly [ADP-ribose] polymerase</fullName>
        <shortName evidence="2">PARP</shortName>
        <ecNumber evidence="2">2.4.2.-</ecNumber>
    </recommendedName>
</protein>
<dbReference type="PANTHER" id="PTHR45740:SF6">
    <property type="entry name" value="PROTEIN MONO-ADP-RIBOSYLTRANSFERASE PARP12"/>
    <property type="match status" value="1"/>
</dbReference>
<comment type="caution">
    <text evidence="4">The sequence shown here is derived from an EMBL/GenBank/DDBJ whole genome shotgun (WGS) entry which is preliminary data.</text>
</comment>
<dbReference type="GO" id="GO:0003950">
    <property type="term" value="F:NAD+ poly-ADP-ribosyltransferase activity"/>
    <property type="evidence" value="ECO:0007669"/>
    <property type="project" value="UniProtKB-UniRule"/>
</dbReference>
<sequence>QLVKVDRSTSKYREITSLFKRTMKDYKIHALQRIQNPTLWQHFQLQKEQMEKRSPGQEVDERFLFHGTSKSRLTAICEQNFDWRICGAHGTTYGKGNYFARDARYAHQYCSSSNGNLRMFVARVLVGDFVRGNSEYLRPPPRPDNPNRLYDSCVDDPNNPSIFVIFEKPQIYPAYILEYTRSS</sequence>
<dbReference type="OrthoDB" id="6133115at2759"/>
<keyword evidence="5" id="KW-1185">Reference proteome</keyword>
<proteinExistence type="inferred from homology"/>
<name>A0A7K4KAK0_9AVES</name>
<dbReference type="GO" id="GO:0005634">
    <property type="term" value="C:nucleus"/>
    <property type="evidence" value="ECO:0007669"/>
    <property type="project" value="TreeGrafter"/>
</dbReference>
<organism evidence="4 5">
    <name type="scientific">Crypturellus soui</name>
    <dbReference type="NCBI Taxonomy" id="458187"/>
    <lineage>
        <taxon>Eukaryota</taxon>
        <taxon>Metazoa</taxon>
        <taxon>Chordata</taxon>
        <taxon>Craniata</taxon>
        <taxon>Vertebrata</taxon>
        <taxon>Euteleostomi</taxon>
        <taxon>Archelosauria</taxon>
        <taxon>Archosauria</taxon>
        <taxon>Dinosauria</taxon>
        <taxon>Saurischia</taxon>
        <taxon>Theropoda</taxon>
        <taxon>Coelurosauria</taxon>
        <taxon>Aves</taxon>
        <taxon>Palaeognathae</taxon>
        <taxon>Tinamiformes</taxon>
        <taxon>Tinamidae</taxon>
        <taxon>Crypturellus</taxon>
    </lineage>
</organism>
<feature type="domain" description="PARP catalytic" evidence="3">
    <location>
        <begin position="1"/>
        <end position="183"/>
    </location>
</feature>
<dbReference type="Pfam" id="PF00644">
    <property type="entry name" value="PARP"/>
    <property type="match status" value="1"/>
</dbReference>
<evidence type="ECO:0000313" key="5">
    <source>
        <dbReference type="Proteomes" id="UP000545332"/>
    </source>
</evidence>
<dbReference type="SUPFAM" id="SSF56399">
    <property type="entry name" value="ADP-ribosylation"/>
    <property type="match status" value="1"/>
</dbReference>
<dbReference type="AlphaFoldDB" id="A0A7K4KAK0"/>
<keyword evidence="2" id="KW-0520">NAD</keyword>
<feature type="non-terminal residue" evidence="4">
    <location>
        <position position="183"/>
    </location>
</feature>
<dbReference type="InterPro" id="IPR012317">
    <property type="entry name" value="Poly(ADP-ribose)pol_cat_dom"/>
</dbReference>
<keyword evidence="2" id="KW-0328">Glycosyltransferase</keyword>
<gene>
    <name evidence="4" type="primary">Parp12_1</name>
    <name evidence="4" type="ORF">CRYSOU_R09632</name>
</gene>
<dbReference type="InterPro" id="IPR051712">
    <property type="entry name" value="ARTD-AVP"/>
</dbReference>
<reference evidence="4 5" key="1">
    <citation type="submission" date="2019-09" db="EMBL/GenBank/DDBJ databases">
        <title>Bird 10,000 Genomes (B10K) Project - Family phase.</title>
        <authorList>
            <person name="Zhang G."/>
        </authorList>
    </citation>
    <scope>NUCLEOTIDE SEQUENCE [LARGE SCALE GENOMIC DNA]</scope>
    <source>
        <strain evidence="4">B10K-MSB-42743</strain>
        <tissue evidence="4">Heart</tissue>
    </source>
</reference>
<dbReference type="PROSITE" id="PS51059">
    <property type="entry name" value="PARP_CATALYTIC"/>
    <property type="match status" value="1"/>
</dbReference>
<evidence type="ECO:0000259" key="3">
    <source>
        <dbReference type="PROSITE" id="PS51059"/>
    </source>
</evidence>
<dbReference type="CDD" id="cd01439">
    <property type="entry name" value="TCCD_inducible_PARP_like"/>
    <property type="match status" value="1"/>
</dbReference>
<dbReference type="GO" id="GO:1990404">
    <property type="term" value="F:NAD+-protein mono-ADP-ribosyltransferase activity"/>
    <property type="evidence" value="ECO:0007669"/>
    <property type="project" value="TreeGrafter"/>
</dbReference>
<dbReference type="EC" id="2.4.2.-" evidence="2"/>
<comment type="similarity">
    <text evidence="1">Belongs to the ARTD/PARP family.</text>
</comment>
<dbReference type="Gene3D" id="3.90.228.10">
    <property type="match status" value="1"/>
</dbReference>